<dbReference type="SUPFAM" id="SSF51445">
    <property type="entry name" value="(Trans)glycosidases"/>
    <property type="match status" value="1"/>
</dbReference>
<reference evidence="2 3" key="1">
    <citation type="submission" date="2015-07" db="EMBL/GenBank/DDBJ databases">
        <title>Genome sequencing of Kibdelosporangium phytohabitans.</title>
        <authorList>
            <person name="Qin S."/>
            <person name="Xing K."/>
        </authorList>
    </citation>
    <scope>NUCLEOTIDE SEQUENCE [LARGE SCALE GENOMIC DNA]</scope>
    <source>
        <strain evidence="2 3">KLBMP1111</strain>
    </source>
</reference>
<name>A0A0N9I744_9PSEU</name>
<dbReference type="GO" id="GO:0005975">
    <property type="term" value="P:carbohydrate metabolic process"/>
    <property type="evidence" value="ECO:0007669"/>
    <property type="project" value="InterPro"/>
</dbReference>
<dbReference type="InterPro" id="IPR009470">
    <property type="entry name" value="Chi_C"/>
</dbReference>
<gene>
    <name evidence="2" type="ORF">AOZ06_38175</name>
</gene>
<dbReference type="AlphaFoldDB" id="A0A0N9I744"/>
<feature type="domain" description="GH18" evidence="1">
    <location>
        <begin position="1"/>
        <end position="142"/>
    </location>
</feature>
<dbReference type="Gene3D" id="3.10.50.10">
    <property type="match status" value="1"/>
</dbReference>
<dbReference type="Pfam" id="PF00704">
    <property type="entry name" value="Glyco_hydro_18"/>
    <property type="match status" value="1"/>
</dbReference>
<dbReference type="STRING" id="860235.AOZ06_38175"/>
<sequence length="306" mass="33314">MPTVFPRLRTELGRIYGRLVAGNLWHDSTAAGDEVPSGVNPMWHAKNLENGITPDYLEAYGLDPSDPKNQLTGVYDRHYDATLVAPWLWNDRKKVFLTTEDEESLTTKVKYVKDKGIGGVMFWEMAGDYALDQSSGQYFMGTTMVDTIDSGLKGAAPYGNTKATGTRPANVLDVGVELTGFALGEANYPINPGIRLTNRTAQQIPSGARIEFGYGTSAPGSMVDQSGLGLRVPQQGHRTERRRVEGRLPARVLHPAPGDRRTGHSGAAGAVLPADRDAVRLQGHLRRADIRPVSRLPARPLIQTAV</sequence>
<evidence type="ECO:0000313" key="2">
    <source>
        <dbReference type="EMBL" id="ALG11923.1"/>
    </source>
</evidence>
<accession>A0A0N9I744</accession>
<dbReference type="InterPro" id="IPR001223">
    <property type="entry name" value="Glyco_hydro18_cat"/>
</dbReference>
<dbReference type="PANTHER" id="PTHR46073:SF4">
    <property type="entry name" value="GH18 DOMAIN-CONTAINING PROTEIN"/>
    <property type="match status" value="1"/>
</dbReference>
<dbReference type="InterPro" id="IPR029070">
    <property type="entry name" value="Chitinase_insertion_sf"/>
</dbReference>
<dbReference type="PROSITE" id="PS51910">
    <property type="entry name" value="GH18_2"/>
    <property type="match status" value="1"/>
</dbReference>
<dbReference type="EMBL" id="CP012752">
    <property type="protein sequence ID" value="ALG11923.1"/>
    <property type="molecule type" value="Genomic_DNA"/>
</dbReference>
<dbReference type="SUPFAM" id="SSF54556">
    <property type="entry name" value="Chitinase insertion domain"/>
    <property type="match status" value="1"/>
</dbReference>
<proteinExistence type="predicted"/>
<dbReference type="KEGG" id="kphy:AOZ06_38175"/>
<dbReference type="Gene3D" id="3.20.20.80">
    <property type="entry name" value="Glycosidases"/>
    <property type="match status" value="1"/>
</dbReference>
<organism evidence="2 3">
    <name type="scientific">Kibdelosporangium phytohabitans</name>
    <dbReference type="NCBI Taxonomy" id="860235"/>
    <lineage>
        <taxon>Bacteria</taxon>
        <taxon>Bacillati</taxon>
        <taxon>Actinomycetota</taxon>
        <taxon>Actinomycetes</taxon>
        <taxon>Pseudonocardiales</taxon>
        <taxon>Pseudonocardiaceae</taxon>
        <taxon>Kibdelosporangium</taxon>
    </lineage>
</organism>
<protein>
    <recommendedName>
        <fullName evidence="1">GH18 domain-containing protein</fullName>
    </recommendedName>
</protein>
<dbReference type="Pfam" id="PF06483">
    <property type="entry name" value="ChiC"/>
    <property type="match status" value="1"/>
</dbReference>
<dbReference type="PANTHER" id="PTHR46073">
    <property type="entry name" value="CHITINASE"/>
    <property type="match status" value="1"/>
</dbReference>
<dbReference type="InterPro" id="IPR017853">
    <property type="entry name" value="GH"/>
</dbReference>
<evidence type="ECO:0000313" key="3">
    <source>
        <dbReference type="Proteomes" id="UP000063699"/>
    </source>
</evidence>
<evidence type="ECO:0000259" key="1">
    <source>
        <dbReference type="PROSITE" id="PS51910"/>
    </source>
</evidence>
<keyword evidence="3" id="KW-1185">Reference proteome</keyword>
<dbReference type="Proteomes" id="UP000063699">
    <property type="component" value="Chromosome"/>
</dbReference>